<keyword evidence="8" id="KW-0325">Glycoprotein</keyword>
<dbReference type="Gramene" id="OE9A064836T1">
    <property type="protein sequence ID" value="OE9A064836C1"/>
    <property type="gene ID" value="OE9A064836"/>
</dbReference>
<keyword evidence="6" id="KW-1133">Transmembrane helix</keyword>
<keyword evidence="7" id="KW-0472">Membrane</keyword>
<dbReference type="FunFam" id="3.80.10.10:FF:000041">
    <property type="entry name" value="LRR receptor-like serine/threonine-protein kinase ERECTA"/>
    <property type="match status" value="1"/>
</dbReference>
<sequence>MMIGKKLYQHIHWLVIVLLLSLSASRGYSSPAKGGRIRCLEREREALLKFKEELVDEYGRLSSWGTHEDKKDCCTWKGVYCRNHTNHVIELDLLGPSDYYGYSTAPLRGNLSELQRLSVSGNSMLTSPNLNWLSPLHSLRYLDLSYVNLTFATDWLPIISKLTRLQVLYLSYCHLPPLVDPLPSMANASNILSVLHLVGNNLSSSSVFPWLFNFSSSLNYLHITCNNLQGPIPNAIGNIALLEELYLDENQLDGGIPSSFGNLSSLMYLSLSDNQLTGTISGLLSSSSLIYIDVSNNIFNGTLTERIGSLSELEYLDLGTNRFEGVITEAHFFGLSRLSQLCLFYNLDISFNFSSRWNTPFQLTYLGLRDCKLGPHFPTWLHTQKELHYLDISNAGIHDSLPD</sequence>
<feature type="domain" description="Leucine-rich repeat-containing N-terminal plant-type" evidence="10">
    <location>
        <begin position="41"/>
        <end position="81"/>
    </location>
</feature>
<organism evidence="12 13">
    <name type="scientific">Olea europaea subsp. europaea</name>
    <dbReference type="NCBI Taxonomy" id="158383"/>
    <lineage>
        <taxon>Eukaryota</taxon>
        <taxon>Viridiplantae</taxon>
        <taxon>Streptophyta</taxon>
        <taxon>Embryophyta</taxon>
        <taxon>Tracheophyta</taxon>
        <taxon>Spermatophyta</taxon>
        <taxon>Magnoliopsida</taxon>
        <taxon>eudicotyledons</taxon>
        <taxon>Gunneridae</taxon>
        <taxon>Pentapetalae</taxon>
        <taxon>asterids</taxon>
        <taxon>lamiids</taxon>
        <taxon>Lamiales</taxon>
        <taxon>Oleaceae</taxon>
        <taxon>Oleeae</taxon>
        <taxon>Olea</taxon>
    </lineage>
</organism>
<dbReference type="Proteomes" id="UP000594638">
    <property type="component" value="Unassembled WGS sequence"/>
</dbReference>
<evidence type="ECO:0000259" key="11">
    <source>
        <dbReference type="Pfam" id="PF23598"/>
    </source>
</evidence>
<evidence type="ECO:0000256" key="4">
    <source>
        <dbReference type="ARBA" id="ARBA00022729"/>
    </source>
</evidence>
<evidence type="ECO:0000313" key="12">
    <source>
        <dbReference type="EMBL" id="CAA2964032.1"/>
    </source>
</evidence>
<dbReference type="AlphaFoldDB" id="A0A8S0QAB8"/>
<dbReference type="InterPro" id="IPR013210">
    <property type="entry name" value="LRR_N_plant-typ"/>
</dbReference>
<dbReference type="SUPFAM" id="SSF52058">
    <property type="entry name" value="L domain-like"/>
    <property type="match status" value="1"/>
</dbReference>
<dbReference type="InterPro" id="IPR046956">
    <property type="entry name" value="RLP23-like"/>
</dbReference>
<keyword evidence="5" id="KW-0677">Repeat</keyword>
<evidence type="ECO:0000256" key="6">
    <source>
        <dbReference type="ARBA" id="ARBA00022989"/>
    </source>
</evidence>
<comment type="subcellular location">
    <subcellularLocation>
        <location evidence="1">Membrane</location>
        <topology evidence="1">Single-pass type I membrane protein</topology>
    </subcellularLocation>
</comment>
<keyword evidence="13" id="KW-1185">Reference proteome</keyword>
<dbReference type="InterPro" id="IPR032675">
    <property type="entry name" value="LRR_dom_sf"/>
</dbReference>
<feature type="signal peptide" evidence="9">
    <location>
        <begin position="1"/>
        <end position="27"/>
    </location>
</feature>
<evidence type="ECO:0000256" key="7">
    <source>
        <dbReference type="ARBA" id="ARBA00023136"/>
    </source>
</evidence>
<dbReference type="Gene3D" id="3.80.10.10">
    <property type="entry name" value="Ribonuclease Inhibitor"/>
    <property type="match status" value="3"/>
</dbReference>
<comment type="caution">
    <text evidence="12">The sequence shown here is derived from an EMBL/GenBank/DDBJ whole genome shotgun (WGS) entry which is preliminary data.</text>
</comment>
<keyword evidence="4 9" id="KW-0732">Signal</keyword>
<evidence type="ECO:0000256" key="1">
    <source>
        <dbReference type="ARBA" id="ARBA00004479"/>
    </source>
</evidence>
<feature type="domain" description="Disease resistance R13L4/SHOC-2-like LRR" evidence="11">
    <location>
        <begin position="190"/>
        <end position="393"/>
    </location>
</feature>
<feature type="chain" id="PRO_5035837492" description="Leucine-rich repeat-containing N-terminal plant-type domain-containing protein" evidence="9">
    <location>
        <begin position="28"/>
        <end position="403"/>
    </location>
</feature>
<evidence type="ECO:0000313" key="13">
    <source>
        <dbReference type="Proteomes" id="UP000594638"/>
    </source>
</evidence>
<evidence type="ECO:0000256" key="9">
    <source>
        <dbReference type="SAM" id="SignalP"/>
    </source>
</evidence>
<dbReference type="PANTHER" id="PTHR48063">
    <property type="entry name" value="LRR RECEPTOR-LIKE KINASE"/>
    <property type="match status" value="1"/>
</dbReference>
<evidence type="ECO:0000256" key="3">
    <source>
        <dbReference type="ARBA" id="ARBA00022692"/>
    </source>
</evidence>
<keyword evidence="3" id="KW-0812">Transmembrane</keyword>
<accession>A0A8S0QAB8</accession>
<dbReference type="EMBL" id="CACTIH010001817">
    <property type="protein sequence ID" value="CAA2964032.1"/>
    <property type="molecule type" value="Genomic_DNA"/>
</dbReference>
<protein>
    <recommendedName>
        <fullName evidence="14">Leucine-rich repeat-containing N-terminal plant-type domain-containing protein</fullName>
    </recommendedName>
</protein>
<name>A0A8S0QAB8_OLEEU</name>
<reference evidence="12 13" key="1">
    <citation type="submission" date="2019-12" db="EMBL/GenBank/DDBJ databases">
        <authorList>
            <person name="Alioto T."/>
            <person name="Alioto T."/>
            <person name="Gomez Garrido J."/>
        </authorList>
    </citation>
    <scope>NUCLEOTIDE SEQUENCE [LARGE SCALE GENOMIC DNA]</scope>
</reference>
<keyword evidence="2" id="KW-0433">Leucine-rich repeat</keyword>
<evidence type="ECO:0000256" key="2">
    <source>
        <dbReference type="ARBA" id="ARBA00022614"/>
    </source>
</evidence>
<gene>
    <name evidence="12" type="ORF">OLEA9_A064836</name>
</gene>
<evidence type="ECO:0008006" key="14">
    <source>
        <dbReference type="Google" id="ProtNLM"/>
    </source>
</evidence>
<evidence type="ECO:0000256" key="8">
    <source>
        <dbReference type="ARBA" id="ARBA00023180"/>
    </source>
</evidence>
<dbReference type="PANTHER" id="PTHR48063:SF101">
    <property type="entry name" value="LRR RECEPTOR-LIKE SERINE_THREONINE-PROTEIN KINASE FLS2"/>
    <property type="match status" value="1"/>
</dbReference>
<dbReference type="GO" id="GO:0016020">
    <property type="term" value="C:membrane"/>
    <property type="evidence" value="ECO:0007669"/>
    <property type="project" value="UniProtKB-SubCell"/>
</dbReference>
<dbReference type="InterPro" id="IPR055414">
    <property type="entry name" value="LRR_R13L4/SHOC2-like"/>
</dbReference>
<evidence type="ECO:0000256" key="5">
    <source>
        <dbReference type="ARBA" id="ARBA00022737"/>
    </source>
</evidence>
<proteinExistence type="predicted"/>
<evidence type="ECO:0000259" key="10">
    <source>
        <dbReference type="Pfam" id="PF08263"/>
    </source>
</evidence>
<dbReference type="OrthoDB" id="1600340at2759"/>
<dbReference type="Pfam" id="PF08263">
    <property type="entry name" value="LRRNT_2"/>
    <property type="match status" value="1"/>
</dbReference>
<dbReference type="Pfam" id="PF23598">
    <property type="entry name" value="LRR_14"/>
    <property type="match status" value="1"/>
</dbReference>